<proteinExistence type="predicted"/>
<feature type="region of interest" description="Disordered" evidence="1">
    <location>
        <begin position="180"/>
        <end position="206"/>
    </location>
</feature>
<dbReference type="EMBL" id="FUYE01000035">
    <property type="protein sequence ID" value="SKB09202.1"/>
    <property type="molecule type" value="Genomic_DNA"/>
</dbReference>
<reference evidence="3" key="1">
    <citation type="submission" date="2017-02" db="EMBL/GenBank/DDBJ databases">
        <authorList>
            <person name="Varghese N."/>
            <person name="Submissions S."/>
        </authorList>
    </citation>
    <scope>NUCLEOTIDE SEQUENCE [LARGE SCALE GENOMIC DNA]</scope>
    <source>
        <strain evidence="3">ATCC 700200</strain>
    </source>
</reference>
<evidence type="ECO:0000256" key="1">
    <source>
        <dbReference type="SAM" id="MobiDB-lite"/>
    </source>
</evidence>
<evidence type="ECO:0000313" key="2">
    <source>
        <dbReference type="EMBL" id="SKB09202.1"/>
    </source>
</evidence>
<sequence>MNVSGGGEHALTPMAQTHLRGVTSSTSLSTTYTWTTENRLAGVTRSDAKSYGYTYDYRIRRVGTVSEESGQAAKHTAILFSGGLSVAEYEGSSLQTQITTPAVNTVNYVRGPDMGGGVAGLLYSTRTETGGEKTVRLFQRKPEQRHSDRQDRGRPNPADSSTATDWKIWPSFSERTRWELRRQITRPDSPRHSDRERQNEARRFPR</sequence>
<evidence type="ECO:0000313" key="3">
    <source>
        <dbReference type="Proteomes" id="UP000190774"/>
    </source>
</evidence>
<name>A0A1T4Z567_9BACT</name>
<dbReference type="Proteomes" id="UP000190774">
    <property type="component" value="Unassembled WGS sequence"/>
</dbReference>
<evidence type="ECO:0008006" key="4">
    <source>
        <dbReference type="Google" id="ProtNLM"/>
    </source>
</evidence>
<dbReference type="AlphaFoldDB" id="A0A1T4Z567"/>
<dbReference type="Gene3D" id="2.180.10.10">
    <property type="entry name" value="RHS repeat-associated core"/>
    <property type="match status" value="1"/>
</dbReference>
<protein>
    <recommendedName>
        <fullName evidence="4">YD repeat-containing protein</fullName>
    </recommendedName>
</protein>
<feature type="compositionally biased region" description="Basic and acidic residues" evidence="1">
    <location>
        <begin position="188"/>
        <end position="206"/>
    </location>
</feature>
<accession>A0A1T4Z567</accession>
<feature type="compositionally biased region" description="Basic and acidic residues" evidence="1">
    <location>
        <begin position="131"/>
        <end position="154"/>
    </location>
</feature>
<dbReference type="STRING" id="48467.SAMN02745166_05113"/>
<keyword evidence="3" id="KW-1185">Reference proteome</keyword>
<feature type="region of interest" description="Disordered" evidence="1">
    <location>
        <begin position="131"/>
        <end position="168"/>
    </location>
</feature>
<organism evidence="2 3">
    <name type="scientific">Prosthecobacter debontii</name>
    <dbReference type="NCBI Taxonomy" id="48467"/>
    <lineage>
        <taxon>Bacteria</taxon>
        <taxon>Pseudomonadati</taxon>
        <taxon>Verrucomicrobiota</taxon>
        <taxon>Verrucomicrobiia</taxon>
        <taxon>Verrucomicrobiales</taxon>
        <taxon>Verrucomicrobiaceae</taxon>
        <taxon>Prosthecobacter</taxon>
    </lineage>
</organism>
<gene>
    <name evidence="2" type="ORF">SAMN02745166_05113</name>
</gene>